<evidence type="ECO:0000313" key="5">
    <source>
        <dbReference type="Proteomes" id="UP000295096"/>
    </source>
</evidence>
<dbReference type="EMBL" id="SMSJ01000052">
    <property type="protein sequence ID" value="TDH59829.1"/>
    <property type="molecule type" value="Genomic_DNA"/>
</dbReference>
<protein>
    <submittedName>
        <fullName evidence="4">Xanthine dehydrogenase family protein molybdopterin-binding subunit</fullName>
    </submittedName>
</protein>
<dbReference type="PANTHER" id="PTHR11908:SF132">
    <property type="entry name" value="ALDEHYDE OXIDASE 1-RELATED"/>
    <property type="match status" value="1"/>
</dbReference>
<comment type="caution">
    <text evidence="4">The sequence shown here is derived from an EMBL/GenBank/DDBJ whole genome shotgun (WGS) entry which is preliminary data.</text>
</comment>
<dbReference type="Pfam" id="PF02738">
    <property type="entry name" value="MoCoBD_1"/>
    <property type="match status" value="1"/>
</dbReference>
<reference evidence="4 5" key="1">
    <citation type="journal article" date="2016" name="J. Microbiol.">
        <title>Dankookia rubra gen. nov., sp. nov., an alphaproteobacterium isolated from sediment of a shallow stream.</title>
        <authorList>
            <person name="Kim W.H."/>
            <person name="Kim D.H."/>
            <person name="Kang K."/>
            <person name="Ahn T.Y."/>
        </authorList>
    </citation>
    <scope>NUCLEOTIDE SEQUENCE [LARGE SCALE GENOMIC DNA]</scope>
    <source>
        <strain evidence="4 5">JCM30602</strain>
    </source>
</reference>
<dbReference type="SUPFAM" id="SSF56003">
    <property type="entry name" value="Molybdenum cofactor-binding domain"/>
    <property type="match status" value="1"/>
</dbReference>
<dbReference type="OrthoDB" id="8428274at2"/>
<accession>A0A4R5QB83</accession>
<dbReference type="InterPro" id="IPR046867">
    <property type="entry name" value="AldOxase/xan_DH_MoCoBD2"/>
</dbReference>
<dbReference type="Gene3D" id="3.30.365.10">
    <property type="entry name" value="Aldehyde oxidase/xanthine dehydrogenase, molybdopterin binding domain"/>
    <property type="match status" value="4"/>
</dbReference>
<dbReference type="PANTHER" id="PTHR11908">
    <property type="entry name" value="XANTHINE DEHYDROGENASE"/>
    <property type="match status" value="1"/>
</dbReference>
<evidence type="ECO:0000256" key="1">
    <source>
        <dbReference type="ARBA" id="ARBA00022505"/>
    </source>
</evidence>
<dbReference type="InterPro" id="IPR036856">
    <property type="entry name" value="Ald_Oxase/Xan_DH_a/b_sf"/>
</dbReference>
<evidence type="ECO:0000256" key="2">
    <source>
        <dbReference type="ARBA" id="ARBA00023002"/>
    </source>
</evidence>
<feature type="domain" description="Aldehyde oxidase/xanthine dehydrogenase a/b hammerhead" evidence="3">
    <location>
        <begin position="20"/>
        <end position="133"/>
    </location>
</feature>
<dbReference type="SUPFAM" id="SSF54665">
    <property type="entry name" value="CO dehydrogenase molybdoprotein N-domain-like"/>
    <property type="match status" value="1"/>
</dbReference>
<sequence length="754" mass="80573">MPEGMIGQSPVRVDGRAKVTGTAHYASDMAVPNPAWAFLVTSAIARGRVTEINEAEARQVSGVLDILTHRNMRGEVQDAGFFAGGGYTSTTMRPLEDDRVHHDGEIVAMVLAETYEQAREGAYRLHVHYAEENPAAGFDAEGAELVSAKDASKGSFEDPAVGDADAALATAAVTVEADYATPTQHHNPIELFTTTASWENGRLTILEGSQYVHGLRNGIAAQLGMDPSLVRVESPFIGGAFGSRGSLTQRTALVAVAARRLRRPVKLVATRDQGFTIATYRAETRQHVKLGADKDGKLVALVHEGVEVTSRPDPYKVAGTQTTCRMYACPNIRTKVSILHADRNTPGFMRSPPEVPYMFALESAMDELAVKLGMDPIELRRVNDTMHEPIKGLPYTSRSLMQCFDRGAEAFGWKQRNPEPRSMRDGDWLVGVGCASTIYPTHLGAATARVTLTPNGHARVQTAAHDIGTGTYTVVAQAAAEGLGLPLEKVVVEMGDSELPPAPVSGGSNVTASVCTVVMQACEQIRARLAAAAQDGPLKGRDPATLRLVDGTLRAPDGTAEPIADAMGRASNGAIEISAENIPKGLPPDSLKKLYQGRQALGAGLEGKEVAMAAFGAEFVEVRVHSRTAEVRVPRLLGAFAAGRIVNPRTARSQLMGGLIWGMGGALLEATEIDQRRARYVNDNIAEYLIAVNADVPKVDVLFVEEEDRQVNPLGIKGLGELGNVGTNAAIANAVFHATGKRVRELPIRIESLL</sequence>
<gene>
    <name evidence="4" type="ORF">E2C06_25345</name>
</gene>
<proteinExistence type="predicted"/>
<dbReference type="Pfam" id="PF20256">
    <property type="entry name" value="MoCoBD_2"/>
    <property type="match status" value="1"/>
</dbReference>
<dbReference type="Proteomes" id="UP000295096">
    <property type="component" value="Unassembled WGS sequence"/>
</dbReference>
<dbReference type="InterPro" id="IPR000674">
    <property type="entry name" value="Ald_Oxase/Xan_DH_a/b"/>
</dbReference>
<dbReference type="SMART" id="SM01008">
    <property type="entry name" value="Ald_Xan_dh_C"/>
    <property type="match status" value="1"/>
</dbReference>
<dbReference type="Gene3D" id="3.90.1170.50">
    <property type="entry name" value="Aldehyde oxidase/xanthine dehydrogenase, a/b hammerhead"/>
    <property type="match status" value="1"/>
</dbReference>
<name>A0A4R5QB83_9PROT</name>
<dbReference type="Pfam" id="PF01315">
    <property type="entry name" value="Ald_Xan_dh_C"/>
    <property type="match status" value="1"/>
</dbReference>
<dbReference type="RefSeq" id="WP_133291372.1">
    <property type="nucleotide sequence ID" value="NZ_SMSJ01000052.1"/>
</dbReference>
<keyword evidence="1" id="KW-0500">Molybdenum</keyword>
<dbReference type="GO" id="GO:0005506">
    <property type="term" value="F:iron ion binding"/>
    <property type="evidence" value="ECO:0007669"/>
    <property type="project" value="InterPro"/>
</dbReference>
<keyword evidence="2" id="KW-0560">Oxidoreductase</keyword>
<dbReference type="GO" id="GO:0016491">
    <property type="term" value="F:oxidoreductase activity"/>
    <property type="evidence" value="ECO:0007669"/>
    <property type="project" value="UniProtKB-KW"/>
</dbReference>
<dbReference type="InterPro" id="IPR037165">
    <property type="entry name" value="AldOxase/xan_DH_Mopterin-bd_sf"/>
</dbReference>
<dbReference type="InterPro" id="IPR008274">
    <property type="entry name" value="AldOxase/xan_DH_MoCoBD1"/>
</dbReference>
<evidence type="ECO:0000313" key="4">
    <source>
        <dbReference type="EMBL" id="TDH59829.1"/>
    </source>
</evidence>
<dbReference type="AlphaFoldDB" id="A0A4R5QB83"/>
<organism evidence="4 5">
    <name type="scientific">Dankookia rubra</name>
    <dbReference type="NCBI Taxonomy" id="1442381"/>
    <lineage>
        <taxon>Bacteria</taxon>
        <taxon>Pseudomonadati</taxon>
        <taxon>Pseudomonadota</taxon>
        <taxon>Alphaproteobacteria</taxon>
        <taxon>Acetobacterales</taxon>
        <taxon>Roseomonadaceae</taxon>
        <taxon>Dankookia</taxon>
    </lineage>
</organism>
<keyword evidence="5" id="KW-1185">Reference proteome</keyword>
<evidence type="ECO:0000259" key="3">
    <source>
        <dbReference type="SMART" id="SM01008"/>
    </source>
</evidence>
<dbReference type="InterPro" id="IPR016208">
    <property type="entry name" value="Ald_Oxase/xanthine_DH-like"/>
</dbReference>